<dbReference type="InterPro" id="IPR011042">
    <property type="entry name" value="6-blade_b-propeller_TolB-like"/>
</dbReference>
<proteinExistence type="predicted"/>
<dbReference type="EMBL" id="BAAAQN010000006">
    <property type="protein sequence ID" value="GAA2020197.1"/>
    <property type="molecule type" value="Genomic_DNA"/>
</dbReference>
<keyword evidence="3" id="KW-1185">Reference proteome</keyword>
<dbReference type="PANTHER" id="PTHR30032">
    <property type="entry name" value="N-ACETYLMURAMOYL-L-ALANINE AMIDASE-RELATED"/>
    <property type="match status" value="1"/>
</dbReference>
<dbReference type="Gene3D" id="3.40.50.12090">
    <property type="match status" value="1"/>
</dbReference>
<dbReference type="Gene3D" id="2.120.10.30">
    <property type="entry name" value="TolB, C-terminal domain"/>
    <property type="match status" value="1"/>
</dbReference>
<accession>A0ABP5F921</accession>
<evidence type="ECO:0000313" key="3">
    <source>
        <dbReference type="Proteomes" id="UP001500751"/>
    </source>
</evidence>
<reference evidence="3" key="1">
    <citation type="journal article" date="2019" name="Int. J. Syst. Evol. Microbiol.">
        <title>The Global Catalogue of Microorganisms (GCM) 10K type strain sequencing project: providing services to taxonomists for standard genome sequencing and annotation.</title>
        <authorList>
            <consortium name="The Broad Institute Genomics Platform"/>
            <consortium name="The Broad Institute Genome Sequencing Center for Infectious Disease"/>
            <person name="Wu L."/>
            <person name="Ma J."/>
        </authorList>
    </citation>
    <scope>NUCLEOTIDE SEQUENCE [LARGE SCALE GENOMIC DNA]</scope>
    <source>
        <strain evidence="3">JCM 16014</strain>
    </source>
</reference>
<organism evidence="2 3">
    <name type="scientific">Catenulispora yoronensis</name>
    <dbReference type="NCBI Taxonomy" id="450799"/>
    <lineage>
        <taxon>Bacteria</taxon>
        <taxon>Bacillati</taxon>
        <taxon>Actinomycetota</taxon>
        <taxon>Actinomycetes</taxon>
        <taxon>Catenulisporales</taxon>
        <taxon>Catenulisporaceae</taxon>
        <taxon>Catenulispora</taxon>
    </lineage>
</organism>
<dbReference type="Proteomes" id="UP001500751">
    <property type="component" value="Unassembled WGS sequence"/>
</dbReference>
<evidence type="ECO:0000313" key="2">
    <source>
        <dbReference type="EMBL" id="GAA2020197.1"/>
    </source>
</evidence>
<gene>
    <name evidence="2" type="ORF">GCM10009839_16080</name>
</gene>
<dbReference type="Pfam" id="PF07676">
    <property type="entry name" value="PD40"/>
    <property type="match status" value="1"/>
</dbReference>
<evidence type="ECO:0000256" key="1">
    <source>
        <dbReference type="SAM" id="MobiDB-lite"/>
    </source>
</evidence>
<protein>
    <recommendedName>
        <fullName evidence="4">Cell wall-binding repeat-containing protein</fullName>
    </recommendedName>
</protein>
<dbReference type="Pfam" id="PF04122">
    <property type="entry name" value="CW_binding_2"/>
    <property type="match status" value="3"/>
</dbReference>
<name>A0ABP5F921_9ACTN</name>
<evidence type="ECO:0008006" key="4">
    <source>
        <dbReference type="Google" id="ProtNLM"/>
    </source>
</evidence>
<dbReference type="SUPFAM" id="SSF69304">
    <property type="entry name" value="Tricorn protease N-terminal domain"/>
    <property type="match status" value="1"/>
</dbReference>
<comment type="caution">
    <text evidence="2">The sequence shown here is derived from an EMBL/GenBank/DDBJ whole genome shotgun (WGS) entry which is preliminary data.</text>
</comment>
<dbReference type="PANTHER" id="PTHR30032:SF8">
    <property type="entry name" value="GERMINATION-SPECIFIC N-ACETYLMURAMOYL-L-ALANINE AMIDASE"/>
    <property type="match status" value="1"/>
</dbReference>
<dbReference type="InterPro" id="IPR011659">
    <property type="entry name" value="WD40"/>
</dbReference>
<feature type="region of interest" description="Disordered" evidence="1">
    <location>
        <begin position="1"/>
        <end position="33"/>
    </location>
</feature>
<dbReference type="InterPro" id="IPR051922">
    <property type="entry name" value="Bact_Sporulation_Assoc"/>
</dbReference>
<sequence length="660" mass="66058">MAAAAGMISPANATAPSPGGTAHLTISGGSSSAPASTSTVAGTKYDLGFAAGARDLAWAPTGARAAWIDATSGAVVTGIPGGATTMIAPAAANGTVRTHPAWIDGGARVVWSEKAAGGNAVLKWSYGNGLEKDANSAPIVHDFWSLAGADVLHPDAVGGLLVFQISASGKPAEVHAWNLGQAGSAHYKVANGWDPSISPDGSKVAFVNSAGNVNDIYTVGTANPGAALATPTKITGQTSAAPNAFEHPVWTPDGKGIVFQWLDGGGHDYDTQSVSATGTGSTAYTQVVPGTRVLGLPAFQPLVRSHVVRLAGADRGDTAIKTSQSHWATAGKAGSAGAPAKAVVLSRSDQFADALGGSALAAKVGGPLLLTPTAGLAPTVQAEIQRVLGPGDGTKTVYVLGGEKALSPAVADALTKLHYVVQRVAGADRYSTAVKIAQTVTGGADKAPDYILVATGQNFPDALSAGAAAGSINARGGKTAVVLLTNDKLMPQPTADYLAPLNARTNLNADRSKPGNFIELDSVGKQAELALSSHWIPPGYQAGSFAALSGADRYDTSFKVASYFFGSANAAGLATGLNWADALSGGAEMGTEHGPLLLVNPAGATLPAGVTAWLGQDAGQYNRVEIFGGTVAVPAAVDKMAGALVAGPGGVDYASNPHVD</sequence>
<dbReference type="InterPro" id="IPR007253">
    <property type="entry name" value="Cell_wall-bd_2"/>
</dbReference>